<keyword evidence="2" id="KW-0436">Ligase</keyword>
<dbReference type="Gene3D" id="3.40.50.620">
    <property type="entry name" value="HUPs"/>
    <property type="match status" value="1"/>
</dbReference>
<dbReference type="NCBIfam" id="TIGR00290">
    <property type="entry name" value="MJ0570_dom"/>
    <property type="match status" value="1"/>
</dbReference>
<dbReference type="GO" id="GO:0017183">
    <property type="term" value="P:protein histidyl modification to diphthamide"/>
    <property type="evidence" value="ECO:0007669"/>
    <property type="project" value="TreeGrafter"/>
</dbReference>
<dbReference type="NCBIfam" id="TIGR03679">
    <property type="entry name" value="arCOG00187"/>
    <property type="match status" value="1"/>
</dbReference>
<dbReference type="SUPFAM" id="SSF52402">
    <property type="entry name" value="Adenine nucleotide alpha hydrolases-like"/>
    <property type="match status" value="1"/>
</dbReference>
<dbReference type="PANTHER" id="PTHR12196:SF2">
    <property type="entry name" value="DIPHTHINE--AMMONIA LIGASE"/>
    <property type="match status" value="1"/>
</dbReference>
<dbReference type="InterPro" id="IPR014729">
    <property type="entry name" value="Rossmann-like_a/b/a_fold"/>
</dbReference>
<dbReference type="Gene3D" id="3.90.1490.10">
    <property type="entry name" value="putative n-type atp pyrophosphatase, domain 2"/>
    <property type="match status" value="1"/>
</dbReference>
<sequence length="237" mass="26088">MRVAVLFSGGKDSTLAMVRVKEEHEVACLVTLLPSSVESALFHFPNAHLTELQARALNLPLVKARTGDDEPSGIEALRKALAAARRAYRVEALVTGAVKSRYQLERFSAVCESQGLRSVNPLWGEDEESLLREIVERRIEAIITRVAGYPLTRSLLGRQIDRETVDLLVRLKNYVNPSGEGGEYETFVLDAPLFTKRIVPLSWRVEGGGYDATLYIEKAALASKTSSPARQPADGLP</sequence>
<reference evidence="2" key="1">
    <citation type="journal article" date="2020" name="mSystems">
        <title>Genome- and Community-Level Interaction Insights into Carbon Utilization and Element Cycling Functions of Hydrothermarchaeota in Hydrothermal Sediment.</title>
        <authorList>
            <person name="Zhou Z."/>
            <person name="Liu Y."/>
            <person name="Xu W."/>
            <person name="Pan J."/>
            <person name="Luo Z.H."/>
            <person name="Li M."/>
        </authorList>
    </citation>
    <scope>NUCLEOTIDE SEQUENCE</scope>
    <source>
        <strain evidence="2">SpSt-649</strain>
    </source>
</reference>
<dbReference type="EC" id="6.3.1.14" evidence="2"/>
<dbReference type="CDD" id="cd01994">
    <property type="entry name" value="AANH_PF0828-like"/>
    <property type="match status" value="1"/>
</dbReference>
<feature type="domain" description="Diphthamide synthase" evidence="1">
    <location>
        <begin position="1"/>
        <end position="219"/>
    </location>
</feature>
<dbReference type="InterPro" id="IPR030662">
    <property type="entry name" value="DPH6/MJ0570"/>
</dbReference>
<gene>
    <name evidence="2" type="ORF">ENU21_04695</name>
</gene>
<dbReference type="Pfam" id="PF01902">
    <property type="entry name" value="Diphthami_syn_2"/>
    <property type="match status" value="1"/>
</dbReference>
<dbReference type="GO" id="GO:0017178">
    <property type="term" value="F:diphthine-ammonia ligase activity"/>
    <property type="evidence" value="ECO:0007669"/>
    <property type="project" value="UniProtKB-EC"/>
</dbReference>
<accession>A0A7C4H737</accession>
<protein>
    <submittedName>
        <fullName evidence="2">Diphthine--ammonia ligase</fullName>
        <ecNumber evidence="2">6.3.1.14</ecNumber>
    </submittedName>
</protein>
<dbReference type="AlphaFoldDB" id="A0A7C4H737"/>
<dbReference type="PIRSF" id="PIRSF039123">
    <property type="entry name" value="Diphthamide_synthase"/>
    <property type="match status" value="1"/>
</dbReference>
<evidence type="ECO:0000313" key="2">
    <source>
        <dbReference type="EMBL" id="HGM47029.1"/>
    </source>
</evidence>
<comment type="caution">
    <text evidence="2">The sequence shown here is derived from an EMBL/GenBank/DDBJ whole genome shotgun (WGS) entry which is preliminary data.</text>
</comment>
<dbReference type="EMBL" id="DTBQ01000132">
    <property type="protein sequence ID" value="HGM47029.1"/>
    <property type="molecule type" value="Genomic_DNA"/>
</dbReference>
<dbReference type="PANTHER" id="PTHR12196">
    <property type="entry name" value="DOMAIN OF UNKNOWN FUNCTION 71 DUF71 -CONTAINING PROTEIN"/>
    <property type="match status" value="1"/>
</dbReference>
<evidence type="ECO:0000259" key="1">
    <source>
        <dbReference type="Pfam" id="PF01902"/>
    </source>
</evidence>
<dbReference type="InterPro" id="IPR022427">
    <property type="entry name" value="MJ0570_ATP-bd"/>
</dbReference>
<proteinExistence type="predicted"/>
<dbReference type="InterPro" id="IPR002761">
    <property type="entry name" value="Diphthami_syn_dom"/>
</dbReference>
<name>A0A7C4H737_THEPE</name>
<organism evidence="2">
    <name type="scientific">Thermofilum pendens</name>
    <dbReference type="NCBI Taxonomy" id="2269"/>
    <lineage>
        <taxon>Archaea</taxon>
        <taxon>Thermoproteota</taxon>
        <taxon>Thermoprotei</taxon>
        <taxon>Thermofilales</taxon>
        <taxon>Thermofilaceae</taxon>
        <taxon>Thermofilum</taxon>
    </lineage>
</organism>